<evidence type="ECO:0008006" key="3">
    <source>
        <dbReference type="Google" id="ProtNLM"/>
    </source>
</evidence>
<sequence>MLCNILFDQDYNQVGVVDWEWSRLVPAQFMALPTWLLASQLEWVMLGPMSKAYLTQVSYLRAAVQECEKALGVPPLLSTEWAPHETWCHTTIVIGLNYPGHIYLVYWNLIFRKLVSRICGGTDEQLDQQYESEIRKVREQLNYFESEKEHYGHKTPRGIIERVYWS</sequence>
<gene>
    <name evidence="1" type="ORF">N657DRAFT_652936</name>
</gene>
<name>A0AAN6UAS0_9PEZI</name>
<evidence type="ECO:0000313" key="1">
    <source>
        <dbReference type="EMBL" id="KAK4129587.1"/>
    </source>
</evidence>
<protein>
    <recommendedName>
        <fullName evidence="3">Aminoglycoside phosphotransferase domain-containing protein</fullName>
    </recommendedName>
</protein>
<dbReference type="GeneID" id="87831121"/>
<reference evidence="1" key="2">
    <citation type="submission" date="2023-05" db="EMBL/GenBank/DDBJ databases">
        <authorList>
            <consortium name="Lawrence Berkeley National Laboratory"/>
            <person name="Steindorff A."/>
            <person name="Hensen N."/>
            <person name="Bonometti L."/>
            <person name="Westerberg I."/>
            <person name="Brannstrom I.O."/>
            <person name="Guillou S."/>
            <person name="Cros-Aarteil S."/>
            <person name="Calhoun S."/>
            <person name="Haridas S."/>
            <person name="Kuo A."/>
            <person name="Mondo S."/>
            <person name="Pangilinan J."/>
            <person name="Riley R."/>
            <person name="Labutti K."/>
            <person name="Andreopoulos B."/>
            <person name="Lipzen A."/>
            <person name="Chen C."/>
            <person name="Yanf M."/>
            <person name="Daum C."/>
            <person name="Ng V."/>
            <person name="Clum A."/>
            <person name="Ohm R."/>
            <person name="Martin F."/>
            <person name="Silar P."/>
            <person name="Natvig D."/>
            <person name="Lalanne C."/>
            <person name="Gautier V."/>
            <person name="Ament-Velasquez S.L."/>
            <person name="Kruys A."/>
            <person name="Hutchinson M.I."/>
            <person name="Powell A.J."/>
            <person name="Barry K."/>
            <person name="Miller A.N."/>
            <person name="Grigoriev I.V."/>
            <person name="Debuchy R."/>
            <person name="Gladieux P."/>
            <person name="Thoren M.H."/>
            <person name="Johannesson H."/>
        </authorList>
    </citation>
    <scope>NUCLEOTIDE SEQUENCE</scope>
    <source>
        <strain evidence="1">CBS 731.68</strain>
    </source>
</reference>
<dbReference type="Proteomes" id="UP001302602">
    <property type="component" value="Unassembled WGS sequence"/>
</dbReference>
<organism evidence="1 2">
    <name type="scientific">Parathielavia appendiculata</name>
    <dbReference type="NCBI Taxonomy" id="2587402"/>
    <lineage>
        <taxon>Eukaryota</taxon>
        <taxon>Fungi</taxon>
        <taxon>Dikarya</taxon>
        <taxon>Ascomycota</taxon>
        <taxon>Pezizomycotina</taxon>
        <taxon>Sordariomycetes</taxon>
        <taxon>Sordariomycetidae</taxon>
        <taxon>Sordariales</taxon>
        <taxon>Chaetomiaceae</taxon>
        <taxon>Parathielavia</taxon>
    </lineage>
</organism>
<comment type="caution">
    <text evidence="1">The sequence shown here is derived from an EMBL/GenBank/DDBJ whole genome shotgun (WGS) entry which is preliminary data.</text>
</comment>
<keyword evidence="2" id="KW-1185">Reference proteome</keyword>
<accession>A0AAN6UAS0</accession>
<dbReference type="AlphaFoldDB" id="A0AAN6UAS0"/>
<proteinExistence type="predicted"/>
<dbReference type="EMBL" id="MU853223">
    <property type="protein sequence ID" value="KAK4129587.1"/>
    <property type="molecule type" value="Genomic_DNA"/>
</dbReference>
<dbReference type="RefSeq" id="XP_062653358.1">
    <property type="nucleotide sequence ID" value="XM_062794352.1"/>
</dbReference>
<reference evidence="1" key="1">
    <citation type="journal article" date="2023" name="Mol. Phylogenet. Evol.">
        <title>Genome-scale phylogeny and comparative genomics of the fungal order Sordariales.</title>
        <authorList>
            <person name="Hensen N."/>
            <person name="Bonometti L."/>
            <person name="Westerberg I."/>
            <person name="Brannstrom I.O."/>
            <person name="Guillou S."/>
            <person name="Cros-Aarteil S."/>
            <person name="Calhoun S."/>
            <person name="Haridas S."/>
            <person name="Kuo A."/>
            <person name="Mondo S."/>
            <person name="Pangilinan J."/>
            <person name="Riley R."/>
            <person name="LaButti K."/>
            <person name="Andreopoulos B."/>
            <person name="Lipzen A."/>
            <person name="Chen C."/>
            <person name="Yan M."/>
            <person name="Daum C."/>
            <person name="Ng V."/>
            <person name="Clum A."/>
            <person name="Steindorff A."/>
            <person name="Ohm R.A."/>
            <person name="Martin F."/>
            <person name="Silar P."/>
            <person name="Natvig D.O."/>
            <person name="Lalanne C."/>
            <person name="Gautier V."/>
            <person name="Ament-Velasquez S.L."/>
            <person name="Kruys A."/>
            <person name="Hutchinson M.I."/>
            <person name="Powell A.J."/>
            <person name="Barry K."/>
            <person name="Miller A.N."/>
            <person name="Grigoriev I.V."/>
            <person name="Debuchy R."/>
            <person name="Gladieux P."/>
            <person name="Hiltunen Thoren M."/>
            <person name="Johannesson H."/>
        </authorList>
    </citation>
    <scope>NUCLEOTIDE SEQUENCE</scope>
    <source>
        <strain evidence="1">CBS 731.68</strain>
    </source>
</reference>
<evidence type="ECO:0000313" key="2">
    <source>
        <dbReference type="Proteomes" id="UP001302602"/>
    </source>
</evidence>